<evidence type="ECO:0000256" key="1">
    <source>
        <dbReference type="ARBA" id="ARBA00004173"/>
    </source>
</evidence>
<dbReference type="InterPro" id="IPR025812">
    <property type="entry name" value="Trm10_C_MTase_dom"/>
</dbReference>
<sequence>MYSFNQNSFKIIKCGIVGLRKYIHGKLVNDWHAKNEVNSIILSSERKCSSSTESHKSEDTKVNIEHIANGDKELEHKLKVILLEAEVMRQEGKPVPEESFLTVEHWKELLELPTRSSRRKYFEFLLKKEAFDIQREAEKRPETLEEFASKYDLSHNNIFLRFYDSTMNQMYNSRLIQAMMFGQKLVVDCGYDENMSKRENLNCAKQLMLLFAENRAHDDPFDLHFCNADPNGILIKQFAKFIPNVYEPSFPLNLHQASYLDLFPRDQLVYLTPHCKQEMTEFDHDTIYIIGGIVDKVNNEPLSLAKAKREGIRMAKFPLDKYLLWGSGSGKSLTLNQVGAILNDVKLKGNWEYAFRHVPKRKIVEYTADNNKGINDRRERFRLGARKRWVPATSGNFRTSVSWKK</sequence>
<evidence type="ECO:0000256" key="6">
    <source>
        <dbReference type="ARBA" id="ARBA00022946"/>
    </source>
</evidence>
<dbReference type="GO" id="GO:0070131">
    <property type="term" value="P:positive regulation of mitochondrial translation"/>
    <property type="evidence" value="ECO:0007669"/>
    <property type="project" value="TreeGrafter"/>
</dbReference>
<gene>
    <name evidence="11" type="ORF">NQ315_005101</name>
</gene>
<dbReference type="InterPro" id="IPR038459">
    <property type="entry name" value="MT_TRM10-typ_sf"/>
</dbReference>
<protein>
    <recommendedName>
        <fullName evidence="9">RNA (guanine-9-)-methyltransferase domain-containing protein 1</fullName>
    </recommendedName>
</protein>
<evidence type="ECO:0000259" key="10">
    <source>
        <dbReference type="PROSITE" id="PS51675"/>
    </source>
</evidence>
<evidence type="ECO:0000256" key="7">
    <source>
        <dbReference type="ARBA" id="ARBA00023054"/>
    </source>
</evidence>
<evidence type="ECO:0000256" key="2">
    <source>
        <dbReference type="ARBA" id="ARBA00022603"/>
    </source>
</evidence>
<dbReference type="Proteomes" id="UP001159042">
    <property type="component" value="Unassembled WGS sequence"/>
</dbReference>
<dbReference type="FunFam" id="3.40.1280.30:FF:000003">
    <property type="entry name" value="tRNA methyltransferase 10C, mitochondrial RNase P subunit"/>
    <property type="match status" value="1"/>
</dbReference>
<evidence type="ECO:0000313" key="12">
    <source>
        <dbReference type="Proteomes" id="UP001159042"/>
    </source>
</evidence>
<reference evidence="11 12" key="1">
    <citation type="journal article" date="2023" name="Insect Mol. Biol.">
        <title>Genome sequencing provides insights into the evolution of gene families encoding plant cell wall-degrading enzymes in longhorned beetles.</title>
        <authorList>
            <person name="Shin N.R."/>
            <person name="Okamura Y."/>
            <person name="Kirsch R."/>
            <person name="Pauchet Y."/>
        </authorList>
    </citation>
    <scope>NUCLEOTIDE SEQUENCE [LARGE SCALE GENOMIC DNA]</scope>
    <source>
        <strain evidence="11">EAD_L_NR</strain>
    </source>
</reference>
<keyword evidence="12" id="KW-1185">Reference proteome</keyword>
<dbReference type="AlphaFoldDB" id="A0AAV8VUF2"/>
<evidence type="ECO:0000256" key="8">
    <source>
        <dbReference type="ARBA" id="ARBA00023128"/>
    </source>
</evidence>
<evidence type="ECO:0000256" key="4">
    <source>
        <dbReference type="ARBA" id="ARBA00022691"/>
    </source>
</evidence>
<dbReference type="GO" id="GO:0000049">
    <property type="term" value="F:tRNA binding"/>
    <property type="evidence" value="ECO:0007669"/>
    <property type="project" value="TreeGrafter"/>
</dbReference>
<dbReference type="GO" id="GO:0005654">
    <property type="term" value="C:nucleoplasm"/>
    <property type="evidence" value="ECO:0007669"/>
    <property type="project" value="TreeGrafter"/>
</dbReference>
<keyword evidence="3" id="KW-0808">Transferase</keyword>
<dbReference type="PANTHER" id="PTHR13563">
    <property type="entry name" value="TRNA (GUANINE-9-) METHYLTRANSFERASE"/>
    <property type="match status" value="1"/>
</dbReference>
<dbReference type="GO" id="GO:0032259">
    <property type="term" value="P:methylation"/>
    <property type="evidence" value="ECO:0007669"/>
    <property type="project" value="UniProtKB-KW"/>
</dbReference>
<keyword evidence="4" id="KW-0949">S-adenosyl-L-methionine</keyword>
<name>A0AAV8VUF2_9CUCU</name>
<dbReference type="CDD" id="cd18102">
    <property type="entry name" value="Trm10_MRRP1"/>
    <property type="match status" value="1"/>
</dbReference>
<dbReference type="GO" id="GO:0005739">
    <property type="term" value="C:mitochondrion"/>
    <property type="evidence" value="ECO:0007669"/>
    <property type="project" value="UniProtKB-SubCell"/>
</dbReference>
<evidence type="ECO:0000313" key="11">
    <source>
        <dbReference type="EMBL" id="KAJ8917654.1"/>
    </source>
</evidence>
<comment type="subcellular location">
    <subcellularLocation>
        <location evidence="1">Mitochondrion</location>
    </subcellularLocation>
</comment>
<evidence type="ECO:0000256" key="3">
    <source>
        <dbReference type="ARBA" id="ARBA00022679"/>
    </source>
</evidence>
<keyword evidence="2" id="KW-0489">Methyltransferase</keyword>
<accession>A0AAV8VUF2</accession>
<keyword evidence="7" id="KW-0175">Coiled coil</keyword>
<dbReference type="GO" id="GO:0008168">
    <property type="term" value="F:methyltransferase activity"/>
    <property type="evidence" value="ECO:0007669"/>
    <property type="project" value="UniProtKB-KW"/>
</dbReference>
<dbReference type="InterPro" id="IPR028564">
    <property type="entry name" value="MT_TRM10-typ"/>
</dbReference>
<evidence type="ECO:0000256" key="5">
    <source>
        <dbReference type="ARBA" id="ARBA00022694"/>
    </source>
</evidence>
<dbReference type="EMBL" id="JANEYG010000031">
    <property type="protein sequence ID" value="KAJ8917654.1"/>
    <property type="molecule type" value="Genomic_DNA"/>
</dbReference>
<feature type="domain" description="SAM-dependent MTase TRM10-type" evidence="10">
    <location>
        <begin position="171"/>
        <end position="365"/>
    </location>
</feature>
<dbReference type="InterPro" id="IPR007356">
    <property type="entry name" value="tRNA_m1G_MeTrfase_euk"/>
</dbReference>
<dbReference type="PANTHER" id="PTHR13563:SF5">
    <property type="entry name" value="TRNA METHYLTRANSFERASE 10 HOMOLOG C"/>
    <property type="match status" value="1"/>
</dbReference>
<keyword evidence="6" id="KW-0809">Transit peptide</keyword>
<evidence type="ECO:0000256" key="9">
    <source>
        <dbReference type="ARBA" id="ARBA00029803"/>
    </source>
</evidence>
<dbReference type="PROSITE" id="PS51675">
    <property type="entry name" value="SAM_MT_TRM10"/>
    <property type="match status" value="1"/>
</dbReference>
<keyword evidence="8" id="KW-0496">Mitochondrion</keyword>
<keyword evidence="5" id="KW-0819">tRNA processing</keyword>
<dbReference type="Gene3D" id="3.40.1280.30">
    <property type="match status" value="1"/>
</dbReference>
<comment type="caution">
    <text evidence="11">The sequence shown here is derived from an EMBL/GenBank/DDBJ whole genome shotgun (WGS) entry which is preliminary data.</text>
</comment>
<proteinExistence type="predicted"/>
<organism evidence="11 12">
    <name type="scientific">Exocentrus adspersus</name>
    <dbReference type="NCBI Taxonomy" id="1586481"/>
    <lineage>
        <taxon>Eukaryota</taxon>
        <taxon>Metazoa</taxon>
        <taxon>Ecdysozoa</taxon>
        <taxon>Arthropoda</taxon>
        <taxon>Hexapoda</taxon>
        <taxon>Insecta</taxon>
        <taxon>Pterygota</taxon>
        <taxon>Neoptera</taxon>
        <taxon>Endopterygota</taxon>
        <taxon>Coleoptera</taxon>
        <taxon>Polyphaga</taxon>
        <taxon>Cucujiformia</taxon>
        <taxon>Chrysomeloidea</taxon>
        <taxon>Cerambycidae</taxon>
        <taxon>Lamiinae</taxon>
        <taxon>Acanthocinini</taxon>
        <taxon>Exocentrus</taxon>
    </lineage>
</organism>
<dbReference type="GO" id="GO:0097745">
    <property type="term" value="P:mitochondrial tRNA 5'-end processing"/>
    <property type="evidence" value="ECO:0007669"/>
    <property type="project" value="TreeGrafter"/>
</dbReference>